<protein>
    <submittedName>
        <fullName evidence="2">Uncharacterized protein</fullName>
    </submittedName>
</protein>
<comment type="caution">
    <text evidence="2">The sequence shown here is derived from an EMBL/GenBank/DDBJ whole genome shotgun (WGS) entry which is preliminary data.</text>
</comment>
<organism evidence="2 3">
    <name type="scientific">Limnoraphis robusta CS-951</name>
    <dbReference type="NCBI Taxonomy" id="1637645"/>
    <lineage>
        <taxon>Bacteria</taxon>
        <taxon>Bacillati</taxon>
        <taxon>Cyanobacteriota</taxon>
        <taxon>Cyanophyceae</taxon>
        <taxon>Oscillatoriophycideae</taxon>
        <taxon>Oscillatoriales</taxon>
        <taxon>Sirenicapillariaceae</taxon>
        <taxon>Limnoraphis</taxon>
    </lineage>
</organism>
<gene>
    <name evidence="2" type="ORF">WN50_00220</name>
</gene>
<dbReference type="EMBL" id="LATL02000111">
    <property type="protein sequence ID" value="KKD40008.1"/>
    <property type="molecule type" value="Genomic_DNA"/>
</dbReference>
<evidence type="ECO:0000313" key="2">
    <source>
        <dbReference type="EMBL" id="KKD40008.1"/>
    </source>
</evidence>
<evidence type="ECO:0000256" key="1">
    <source>
        <dbReference type="SAM" id="Phobius"/>
    </source>
</evidence>
<keyword evidence="1" id="KW-1133">Transmembrane helix</keyword>
<dbReference type="Proteomes" id="UP000033607">
    <property type="component" value="Unassembled WGS sequence"/>
</dbReference>
<accession>A0A0F5YMK7</accession>
<evidence type="ECO:0000313" key="3">
    <source>
        <dbReference type="Proteomes" id="UP000033607"/>
    </source>
</evidence>
<proteinExistence type="predicted"/>
<name>A0A0F5YMK7_9CYAN</name>
<sequence>MVVLIYTTIEVILFSRVSTRKSPPLIVDILLFIVLTWLGYEFFNRFLRGSSHSQISVGEKILIPTATNPS</sequence>
<keyword evidence="1" id="KW-0812">Transmembrane</keyword>
<keyword evidence="1" id="KW-0472">Membrane</keyword>
<feature type="transmembrane region" description="Helical" evidence="1">
    <location>
        <begin position="25"/>
        <end position="43"/>
    </location>
</feature>
<dbReference type="AlphaFoldDB" id="A0A0F5YMK7"/>
<reference evidence="2 3" key="1">
    <citation type="submission" date="2015-06" db="EMBL/GenBank/DDBJ databases">
        <title>Draft genome assembly of filamentous brackish cyanobacterium Limnoraphis robusta strain CS-951.</title>
        <authorList>
            <person name="Willis A."/>
            <person name="Parks M."/>
            <person name="Burford M.A."/>
        </authorList>
    </citation>
    <scope>NUCLEOTIDE SEQUENCE [LARGE SCALE GENOMIC DNA]</scope>
    <source>
        <strain evidence="2 3">CS-951</strain>
    </source>
</reference>